<evidence type="ECO:0000256" key="1">
    <source>
        <dbReference type="ARBA" id="ARBA00006284"/>
    </source>
</evidence>
<sequence>MRFVLAPDSFKESMTAPEASAAMRRGVLAALPDAECVEVPLSDGGEGFARALTAALGGELVPVTVHDALGRPTTAHLGHVPAQGLAVVEVAEAVGLAAVAPAERDVRAADSRGVGELITAALDLGCRHIVVGLGGSATNDGGAGLLHALGVRFLDDAGAPLEPQPRHLHRLASVDLAGLDPRLGATVIEAATDVTNPLLGPRGASATFGPQKGADPAAVAALDAVLARLASRVAAAGLPGARPGASPGTPPGEPDGASTEAPGAGAAGGIGWALRAVLGARLRSGVELVVEAADLAGAVAKSDWVFTGEGSIDAQTAMGKAPVGVARVAAAAGVPAVAFGGQVHADAGPALAGHFLALVPIVPGVSDLPTALAQGPANLERAVTMVCRLLTTPQRPAPR</sequence>
<dbReference type="InterPro" id="IPR004381">
    <property type="entry name" value="Glycerate_kinase"/>
</dbReference>
<dbReference type="NCBIfam" id="TIGR00045">
    <property type="entry name" value="glycerate kinase"/>
    <property type="match status" value="1"/>
</dbReference>
<dbReference type="InterPro" id="IPR036129">
    <property type="entry name" value="Glycerate_kinase_sf"/>
</dbReference>
<gene>
    <name evidence="6" type="ORF">ACFO3F_00005</name>
</gene>
<evidence type="ECO:0000313" key="6">
    <source>
        <dbReference type="EMBL" id="MFC4553624.1"/>
    </source>
</evidence>
<dbReference type="RefSeq" id="WP_122822872.1">
    <property type="nucleotide sequence ID" value="NZ_CP033325.1"/>
</dbReference>
<feature type="compositionally biased region" description="Low complexity" evidence="5">
    <location>
        <begin position="238"/>
        <end position="247"/>
    </location>
</feature>
<dbReference type="PIRSF" id="PIRSF006078">
    <property type="entry name" value="GlxK"/>
    <property type="match status" value="1"/>
</dbReference>
<reference evidence="7" key="1">
    <citation type="journal article" date="2019" name="Int. J. Syst. Evol. Microbiol.">
        <title>The Global Catalogue of Microorganisms (GCM) 10K type strain sequencing project: providing services to taxonomists for standard genome sequencing and annotation.</title>
        <authorList>
            <consortium name="The Broad Institute Genomics Platform"/>
            <consortium name="The Broad Institute Genome Sequencing Center for Infectious Disease"/>
            <person name="Wu L."/>
            <person name="Ma J."/>
        </authorList>
    </citation>
    <scope>NUCLEOTIDE SEQUENCE [LARGE SCALE GENOMIC DNA]</scope>
    <source>
        <strain evidence="7">JCM 3369</strain>
    </source>
</reference>
<dbReference type="Proteomes" id="UP001595955">
    <property type="component" value="Unassembled WGS sequence"/>
</dbReference>
<evidence type="ECO:0000256" key="4">
    <source>
        <dbReference type="PIRNR" id="PIRNR006078"/>
    </source>
</evidence>
<dbReference type="EMBL" id="JBHSGF010000001">
    <property type="protein sequence ID" value="MFC4553624.1"/>
    <property type="molecule type" value="Genomic_DNA"/>
</dbReference>
<dbReference type="GO" id="GO:0016301">
    <property type="term" value="F:kinase activity"/>
    <property type="evidence" value="ECO:0007669"/>
    <property type="project" value="UniProtKB-KW"/>
</dbReference>
<dbReference type="InterPro" id="IPR018197">
    <property type="entry name" value="Glycerate_kinase_RE-like"/>
</dbReference>
<feature type="region of interest" description="Disordered" evidence="5">
    <location>
        <begin position="238"/>
        <end position="264"/>
    </location>
</feature>
<evidence type="ECO:0000256" key="2">
    <source>
        <dbReference type="ARBA" id="ARBA00022679"/>
    </source>
</evidence>
<dbReference type="InterPro" id="IPR018193">
    <property type="entry name" value="Glyc_kinase_flavodox-like_fold"/>
</dbReference>
<comment type="similarity">
    <text evidence="1 4">Belongs to the glycerate kinase type-1 family.</text>
</comment>
<dbReference type="Gene3D" id="3.90.1510.10">
    <property type="entry name" value="Glycerate kinase, domain 2"/>
    <property type="match status" value="1"/>
</dbReference>
<proteinExistence type="inferred from homology"/>
<keyword evidence="2 4" id="KW-0808">Transferase</keyword>
<comment type="caution">
    <text evidence="6">The sequence shown here is derived from an EMBL/GenBank/DDBJ whole genome shotgun (WGS) entry which is preliminary data.</text>
</comment>
<dbReference type="SUPFAM" id="SSF110738">
    <property type="entry name" value="Glycerate kinase I"/>
    <property type="match status" value="1"/>
</dbReference>
<dbReference type="PANTHER" id="PTHR21599">
    <property type="entry name" value="GLYCERATE KINASE"/>
    <property type="match status" value="1"/>
</dbReference>
<organism evidence="6 7">
    <name type="scientific">Georgenia faecalis</name>
    <dbReference type="NCBI Taxonomy" id="2483799"/>
    <lineage>
        <taxon>Bacteria</taxon>
        <taxon>Bacillati</taxon>
        <taxon>Actinomycetota</taxon>
        <taxon>Actinomycetes</taxon>
        <taxon>Micrococcales</taxon>
        <taxon>Bogoriellaceae</taxon>
        <taxon>Georgenia</taxon>
    </lineage>
</organism>
<keyword evidence="7" id="KW-1185">Reference proteome</keyword>
<dbReference type="Pfam" id="PF02595">
    <property type="entry name" value="Gly_kinase"/>
    <property type="match status" value="1"/>
</dbReference>
<accession>A0ABV9D6H6</accession>
<keyword evidence="3 4" id="KW-0418">Kinase</keyword>
<evidence type="ECO:0000256" key="3">
    <source>
        <dbReference type="ARBA" id="ARBA00022777"/>
    </source>
</evidence>
<dbReference type="PANTHER" id="PTHR21599:SF0">
    <property type="entry name" value="GLYCERATE KINASE"/>
    <property type="match status" value="1"/>
</dbReference>
<protein>
    <submittedName>
        <fullName evidence="6">Glycerate kinase</fullName>
    </submittedName>
</protein>
<dbReference type="Gene3D" id="3.40.50.10350">
    <property type="entry name" value="Glycerate kinase, domain 1"/>
    <property type="match status" value="1"/>
</dbReference>
<name>A0ABV9D6H6_9MICO</name>
<evidence type="ECO:0000313" key="7">
    <source>
        <dbReference type="Proteomes" id="UP001595955"/>
    </source>
</evidence>
<evidence type="ECO:0000256" key="5">
    <source>
        <dbReference type="SAM" id="MobiDB-lite"/>
    </source>
</evidence>